<dbReference type="Pfam" id="PF01148">
    <property type="entry name" value="CTP_transf_1"/>
    <property type="match status" value="1"/>
</dbReference>
<evidence type="ECO:0000256" key="3">
    <source>
        <dbReference type="ARBA" id="ARBA00022516"/>
    </source>
</evidence>
<evidence type="ECO:0000256" key="7">
    <source>
        <dbReference type="ARBA" id="ARBA00022989"/>
    </source>
</evidence>
<dbReference type="GO" id="GO:0005886">
    <property type="term" value="C:plasma membrane"/>
    <property type="evidence" value="ECO:0007669"/>
    <property type="project" value="UniProtKB-SubCell"/>
</dbReference>
<dbReference type="PANTHER" id="PTHR46382:SF1">
    <property type="entry name" value="PHOSPHATIDATE CYTIDYLYLTRANSFERASE"/>
    <property type="match status" value="1"/>
</dbReference>
<feature type="transmembrane region" description="Helical" evidence="12">
    <location>
        <begin position="128"/>
        <end position="149"/>
    </location>
</feature>
<dbReference type="EMBL" id="UINC01203770">
    <property type="protein sequence ID" value="SVE24178.1"/>
    <property type="molecule type" value="Genomic_DNA"/>
</dbReference>
<feature type="transmembrane region" description="Helical" evidence="12">
    <location>
        <begin position="68"/>
        <end position="92"/>
    </location>
</feature>
<gene>
    <name evidence="13" type="ORF">METZ01_LOCUS477032</name>
</gene>
<dbReference type="PANTHER" id="PTHR46382">
    <property type="entry name" value="PHOSPHATIDATE CYTIDYLYLTRANSFERASE"/>
    <property type="match status" value="1"/>
</dbReference>
<evidence type="ECO:0000256" key="10">
    <source>
        <dbReference type="ARBA" id="ARBA00023209"/>
    </source>
</evidence>
<keyword evidence="2" id="KW-1003">Cell membrane</keyword>
<sequence length="243" mass="25761">VLGGILLGGIWFSLIIIFGAVVSAYELARITGNNLRREPFISAILAGLIVTFVQTYDSYLDGLPGINIEASTTILPIVLLSFVFTSILILLMWGSDRKLGSFTCVVSSVSYTAGLLSFAVLARNSEFGLGWIVFLSLIVWANDTGSYIIGKTVGKTPFFPTISPNKTVEGAIGGYVCGLAVAIASGLLLPHFGFVDLGLYSLLILGFIFVVLAQTGDLFESSLKRRANLKDSGSIMPGHGGAL</sequence>
<keyword evidence="11" id="KW-1208">Phospholipid metabolism</keyword>
<comment type="subcellular location">
    <subcellularLocation>
        <location evidence="1">Cell membrane</location>
        <topology evidence="1">Multi-pass membrane protein</topology>
    </subcellularLocation>
</comment>
<feature type="transmembrane region" description="Helical" evidence="12">
    <location>
        <begin position="198"/>
        <end position="219"/>
    </location>
</feature>
<feature type="transmembrane region" description="Helical" evidence="12">
    <location>
        <begin position="40"/>
        <end position="56"/>
    </location>
</feature>
<evidence type="ECO:0000256" key="4">
    <source>
        <dbReference type="ARBA" id="ARBA00022679"/>
    </source>
</evidence>
<evidence type="ECO:0008006" key="14">
    <source>
        <dbReference type="Google" id="ProtNLM"/>
    </source>
</evidence>
<evidence type="ECO:0000256" key="9">
    <source>
        <dbReference type="ARBA" id="ARBA00023136"/>
    </source>
</evidence>
<evidence type="ECO:0000256" key="8">
    <source>
        <dbReference type="ARBA" id="ARBA00023098"/>
    </source>
</evidence>
<feature type="transmembrane region" description="Helical" evidence="12">
    <location>
        <begin position="99"/>
        <end position="122"/>
    </location>
</feature>
<protein>
    <recommendedName>
        <fullName evidence="14">Phosphatidate cytidylyltransferase</fullName>
    </recommendedName>
</protein>
<keyword evidence="10" id="KW-0594">Phospholipid biosynthesis</keyword>
<evidence type="ECO:0000256" key="11">
    <source>
        <dbReference type="ARBA" id="ARBA00023264"/>
    </source>
</evidence>
<feature type="non-terminal residue" evidence="13">
    <location>
        <position position="1"/>
    </location>
</feature>
<dbReference type="GO" id="GO:0004605">
    <property type="term" value="F:phosphatidate cytidylyltransferase activity"/>
    <property type="evidence" value="ECO:0007669"/>
    <property type="project" value="TreeGrafter"/>
</dbReference>
<dbReference type="AlphaFoldDB" id="A0A383BXR2"/>
<keyword evidence="7 12" id="KW-1133">Transmembrane helix</keyword>
<feature type="transmembrane region" description="Helical" evidence="12">
    <location>
        <begin position="6"/>
        <end position="28"/>
    </location>
</feature>
<keyword evidence="4" id="KW-0808">Transferase</keyword>
<name>A0A383BXR2_9ZZZZ</name>
<evidence type="ECO:0000313" key="13">
    <source>
        <dbReference type="EMBL" id="SVE24178.1"/>
    </source>
</evidence>
<keyword evidence="5 12" id="KW-0812">Transmembrane</keyword>
<keyword evidence="3" id="KW-0444">Lipid biosynthesis</keyword>
<evidence type="ECO:0000256" key="2">
    <source>
        <dbReference type="ARBA" id="ARBA00022475"/>
    </source>
</evidence>
<reference evidence="13" key="1">
    <citation type="submission" date="2018-05" db="EMBL/GenBank/DDBJ databases">
        <authorList>
            <person name="Lanie J.A."/>
            <person name="Ng W.-L."/>
            <person name="Kazmierczak K.M."/>
            <person name="Andrzejewski T.M."/>
            <person name="Davidsen T.M."/>
            <person name="Wayne K.J."/>
            <person name="Tettelin H."/>
            <person name="Glass J.I."/>
            <person name="Rusch D."/>
            <person name="Podicherti R."/>
            <person name="Tsui H.-C.T."/>
            <person name="Winkler M.E."/>
        </authorList>
    </citation>
    <scope>NUCLEOTIDE SEQUENCE</scope>
</reference>
<organism evidence="13">
    <name type="scientific">marine metagenome</name>
    <dbReference type="NCBI Taxonomy" id="408172"/>
    <lineage>
        <taxon>unclassified sequences</taxon>
        <taxon>metagenomes</taxon>
        <taxon>ecological metagenomes</taxon>
    </lineage>
</organism>
<keyword evidence="8" id="KW-0443">Lipid metabolism</keyword>
<accession>A0A383BXR2</accession>
<keyword evidence="6" id="KW-0548">Nucleotidyltransferase</keyword>
<evidence type="ECO:0000256" key="5">
    <source>
        <dbReference type="ARBA" id="ARBA00022692"/>
    </source>
</evidence>
<feature type="transmembrane region" description="Helical" evidence="12">
    <location>
        <begin position="170"/>
        <end position="192"/>
    </location>
</feature>
<dbReference type="GO" id="GO:0016024">
    <property type="term" value="P:CDP-diacylglycerol biosynthetic process"/>
    <property type="evidence" value="ECO:0007669"/>
    <property type="project" value="TreeGrafter"/>
</dbReference>
<feature type="non-terminal residue" evidence="13">
    <location>
        <position position="243"/>
    </location>
</feature>
<evidence type="ECO:0000256" key="12">
    <source>
        <dbReference type="SAM" id="Phobius"/>
    </source>
</evidence>
<proteinExistence type="predicted"/>
<keyword evidence="9 12" id="KW-0472">Membrane</keyword>
<evidence type="ECO:0000256" key="1">
    <source>
        <dbReference type="ARBA" id="ARBA00004651"/>
    </source>
</evidence>
<evidence type="ECO:0000256" key="6">
    <source>
        <dbReference type="ARBA" id="ARBA00022695"/>
    </source>
</evidence>